<dbReference type="SMART" id="SM00564">
    <property type="entry name" value="PQQ"/>
    <property type="match status" value="6"/>
</dbReference>
<dbReference type="EMBL" id="ATBP01001908">
    <property type="protein sequence ID" value="ETR66554.1"/>
    <property type="molecule type" value="Genomic_DNA"/>
</dbReference>
<name>A0A1V1NVG9_9BACT</name>
<organism evidence="2 3">
    <name type="scientific">Candidatus Magnetoglobus multicellularis str. Araruama</name>
    <dbReference type="NCBI Taxonomy" id="890399"/>
    <lineage>
        <taxon>Bacteria</taxon>
        <taxon>Pseudomonadati</taxon>
        <taxon>Thermodesulfobacteriota</taxon>
        <taxon>Desulfobacteria</taxon>
        <taxon>Desulfobacterales</taxon>
        <taxon>Desulfobacteraceae</taxon>
        <taxon>Candidatus Magnetoglobus</taxon>
    </lineage>
</organism>
<dbReference type="Proteomes" id="UP000189670">
    <property type="component" value="Unassembled WGS sequence"/>
</dbReference>
<reference evidence="3" key="1">
    <citation type="submission" date="2012-11" db="EMBL/GenBank/DDBJ databases">
        <authorList>
            <person name="Lucero-Rivera Y.E."/>
            <person name="Tovar-Ramirez D."/>
        </authorList>
    </citation>
    <scope>NUCLEOTIDE SEQUENCE [LARGE SCALE GENOMIC DNA]</scope>
    <source>
        <strain evidence="3">Araruama</strain>
    </source>
</reference>
<dbReference type="InterPro" id="IPR002372">
    <property type="entry name" value="PQQ_rpt_dom"/>
</dbReference>
<dbReference type="InterPro" id="IPR015943">
    <property type="entry name" value="WD40/YVTN_repeat-like_dom_sf"/>
</dbReference>
<accession>A0A1V1NVG9</accession>
<dbReference type="Gene3D" id="2.130.10.10">
    <property type="entry name" value="YVTN repeat-like/Quinoprotein amine dehydrogenase"/>
    <property type="match status" value="2"/>
</dbReference>
<protein>
    <submittedName>
        <fullName evidence="2">Cell surface protein</fullName>
    </submittedName>
</protein>
<comment type="caution">
    <text evidence="2">The sequence shown here is derived from an EMBL/GenBank/DDBJ whole genome shotgun (WGS) entry which is preliminary data.</text>
</comment>
<evidence type="ECO:0000313" key="3">
    <source>
        <dbReference type="Proteomes" id="UP000189670"/>
    </source>
</evidence>
<dbReference type="AlphaFoldDB" id="A0A1V1NVG9"/>
<sequence length="363" mass="41060">MNEKGLSWINKKGVTKLGLRSSRDINQSEPFQHEFINIWSSESNTPYKPYLVVEYQENQKEESPWPMFRNNIRHTGKCSYRTTGGLPSVKWKCDTNGDNIYSSPSIGADGTIYIGMQKNSGEAEYFYAINPNGSIKWQYPMGSSVSVYASPAIDSNGNIFIGAYYSYVSYKDKGYIYGFKPNGNLIFKNYIGQTEIKSSPVIDSQGTIYIGTDEGTLHAFYSDGTEKWRYDIGKDIKSTPAIASDGTIYFGSNDYHMYAITSEGEFKCRFSTNGYIESSPAISEDGTIYFGSNDEYLYAIKEDNEGFNLIWKYFIDYKVRSSPAIGSDGTIYVSASSTWSPYNGYLYAINKDGSLKWKYYIKM</sequence>
<dbReference type="InterPro" id="IPR018391">
    <property type="entry name" value="PQQ_b-propeller_rpt"/>
</dbReference>
<dbReference type="Pfam" id="PF13360">
    <property type="entry name" value="PQQ_2"/>
    <property type="match status" value="1"/>
</dbReference>
<gene>
    <name evidence="2" type="ORF">OMM_05595</name>
</gene>
<feature type="domain" description="Pyrrolo-quinoline quinone repeat" evidence="1">
    <location>
        <begin position="173"/>
        <end position="261"/>
    </location>
</feature>
<dbReference type="InterPro" id="IPR011047">
    <property type="entry name" value="Quinoprotein_ADH-like_sf"/>
</dbReference>
<proteinExistence type="predicted"/>
<evidence type="ECO:0000259" key="1">
    <source>
        <dbReference type="Pfam" id="PF13360"/>
    </source>
</evidence>
<dbReference type="SUPFAM" id="SSF50998">
    <property type="entry name" value="Quinoprotein alcohol dehydrogenase-like"/>
    <property type="match status" value="1"/>
</dbReference>
<dbReference type="PANTHER" id="PTHR34512:SF30">
    <property type="entry name" value="OUTER MEMBRANE PROTEIN ASSEMBLY FACTOR BAMB"/>
    <property type="match status" value="1"/>
</dbReference>
<dbReference type="PANTHER" id="PTHR34512">
    <property type="entry name" value="CELL SURFACE PROTEIN"/>
    <property type="match status" value="1"/>
</dbReference>
<evidence type="ECO:0000313" key="2">
    <source>
        <dbReference type="EMBL" id="ETR66554.1"/>
    </source>
</evidence>